<gene>
    <name evidence="1" type="ORF">DPN68_10165</name>
</gene>
<organism evidence="1 2">
    <name type="scientific">Flavobacterium tibetense</name>
    <dbReference type="NCBI Taxonomy" id="2233533"/>
    <lineage>
        <taxon>Bacteria</taxon>
        <taxon>Pseudomonadati</taxon>
        <taxon>Bacteroidota</taxon>
        <taxon>Flavobacteriia</taxon>
        <taxon>Flavobacteriales</taxon>
        <taxon>Flavobacteriaceae</taxon>
        <taxon>Flavobacterium</taxon>
    </lineage>
</organism>
<dbReference type="RefSeq" id="WP_113989548.1">
    <property type="nucleotide sequence ID" value="NZ_QLST01000012.1"/>
</dbReference>
<evidence type="ECO:0000313" key="2">
    <source>
        <dbReference type="Proteomes" id="UP000253319"/>
    </source>
</evidence>
<sequence>MKKILLFLFFSTQLYSQDYYFQGKILHCKTSNFEAKKLFDDGVKLLHLNHQLNMKYLAINADIFGRAILQDTTFCDAYFFAGYTLNLLGKYRESYAFHKMADTLAPKAVLLYKQNLAAVCLKIDLIKEAREKYKEIVTSFPRSPEGYYGIAVTSLIIGDYSNGIQNAKRALDNYESTEFQYGQTLYIKGILLTLDKQYTEALSTLKEVPRSLKKDDNFNMYFSLSLLQVSISTNDLKMKKESLKYYNKIKDKNNIPEDIKPLFNY</sequence>
<name>A0A365P0E1_9FLAO</name>
<proteinExistence type="predicted"/>
<comment type="caution">
    <text evidence="1">The sequence shown here is derived from an EMBL/GenBank/DDBJ whole genome shotgun (WGS) entry which is preliminary data.</text>
</comment>
<reference evidence="1 2" key="1">
    <citation type="submission" date="2018-06" db="EMBL/GenBank/DDBJ databases">
        <title>Flavobacterium tibetense sp. nov., isolated from a wetland YonghuCo on Tibetan Plateau.</title>
        <authorList>
            <person name="Xing P."/>
            <person name="Phurbu D."/>
            <person name="Lu H."/>
        </authorList>
    </citation>
    <scope>NUCLEOTIDE SEQUENCE [LARGE SCALE GENOMIC DNA]</scope>
    <source>
        <strain evidence="1 2">YH5</strain>
    </source>
</reference>
<dbReference type="AlphaFoldDB" id="A0A365P0E1"/>
<dbReference type="OrthoDB" id="1251509at2"/>
<dbReference type="Gene3D" id="1.25.40.10">
    <property type="entry name" value="Tetratricopeptide repeat domain"/>
    <property type="match status" value="1"/>
</dbReference>
<dbReference type="InterPro" id="IPR011990">
    <property type="entry name" value="TPR-like_helical_dom_sf"/>
</dbReference>
<dbReference type="Proteomes" id="UP000253319">
    <property type="component" value="Unassembled WGS sequence"/>
</dbReference>
<dbReference type="SUPFAM" id="SSF48452">
    <property type="entry name" value="TPR-like"/>
    <property type="match status" value="1"/>
</dbReference>
<dbReference type="EMBL" id="QLST01000012">
    <property type="protein sequence ID" value="RBA27844.1"/>
    <property type="molecule type" value="Genomic_DNA"/>
</dbReference>
<keyword evidence="2" id="KW-1185">Reference proteome</keyword>
<accession>A0A365P0E1</accession>
<protein>
    <submittedName>
        <fullName evidence="1">Uncharacterized protein</fullName>
    </submittedName>
</protein>
<evidence type="ECO:0000313" key="1">
    <source>
        <dbReference type="EMBL" id="RBA27844.1"/>
    </source>
</evidence>